<dbReference type="AlphaFoldDB" id="A0A0H2RNH5"/>
<dbReference type="PANTHER" id="PTHR41390">
    <property type="entry name" value="CHROMOSOME 7, WHOLE GENOME SHOTGUN SEQUENCE"/>
    <property type="match status" value="1"/>
</dbReference>
<organism evidence="3 4">
    <name type="scientific">Schizopora paradoxa</name>
    <dbReference type="NCBI Taxonomy" id="27342"/>
    <lineage>
        <taxon>Eukaryota</taxon>
        <taxon>Fungi</taxon>
        <taxon>Dikarya</taxon>
        <taxon>Basidiomycota</taxon>
        <taxon>Agaricomycotina</taxon>
        <taxon>Agaricomycetes</taxon>
        <taxon>Hymenochaetales</taxon>
        <taxon>Schizoporaceae</taxon>
        <taxon>Schizopora</taxon>
    </lineage>
</organism>
<keyword evidence="2" id="KW-1133">Transmembrane helix</keyword>
<dbReference type="STRING" id="27342.A0A0H2RNH5"/>
<dbReference type="InParanoid" id="A0A0H2RNH5"/>
<evidence type="ECO:0000313" key="4">
    <source>
        <dbReference type="Proteomes" id="UP000053477"/>
    </source>
</evidence>
<keyword evidence="2" id="KW-0472">Membrane</keyword>
<feature type="region of interest" description="Disordered" evidence="1">
    <location>
        <begin position="186"/>
        <end position="207"/>
    </location>
</feature>
<gene>
    <name evidence="3" type="ORF">SCHPADRAFT_358050</name>
</gene>
<keyword evidence="2" id="KW-0812">Transmembrane</keyword>
<dbReference type="PANTHER" id="PTHR41390:SF1">
    <property type="entry name" value="NADH-UBIQUINONE OXIDOREDUCTASE 213 KDA SUBUNIT"/>
    <property type="match status" value="1"/>
</dbReference>
<dbReference type="Proteomes" id="UP000053477">
    <property type="component" value="Unassembled WGS sequence"/>
</dbReference>
<name>A0A0H2RNH5_9AGAM</name>
<keyword evidence="4" id="KW-1185">Reference proteome</keyword>
<reference evidence="3 4" key="1">
    <citation type="submission" date="2015-04" db="EMBL/GenBank/DDBJ databases">
        <title>Complete genome sequence of Schizopora paradoxa KUC8140, a cosmopolitan wood degrader in East Asia.</title>
        <authorList>
            <consortium name="DOE Joint Genome Institute"/>
            <person name="Min B."/>
            <person name="Park H."/>
            <person name="Jang Y."/>
            <person name="Kim J.-J."/>
            <person name="Kim K.H."/>
            <person name="Pangilinan J."/>
            <person name="Lipzen A."/>
            <person name="Riley R."/>
            <person name="Grigoriev I.V."/>
            <person name="Spatafora J.W."/>
            <person name="Choi I.-G."/>
        </authorList>
    </citation>
    <scope>NUCLEOTIDE SEQUENCE [LARGE SCALE GENOMIC DNA]</scope>
    <source>
        <strain evidence="3 4">KUC8140</strain>
    </source>
</reference>
<evidence type="ECO:0000256" key="2">
    <source>
        <dbReference type="SAM" id="Phobius"/>
    </source>
</evidence>
<feature type="region of interest" description="Disordered" evidence="1">
    <location>
        <begin position="246"/>
        <end position="267"/>
    </location>
</feature>
<accession>A0A0H2RNH5</accession>
<dbReference type="EMBL" id="KQ085958">
    <property type="protein sequence ID" value="KLO13510.1"/>
    <property type="molecule type" value="Genomic_DNA"/>
</dbReference>
<feature type="transmembrane region" description="Helical" evidence="2">
    <location>
        <begin position="68"/>
        <end position="89"/>
    </location>
</feature>
<sequence>MDVDSKPYKVAKYTLISCLAGGSLTATYEWTRAYRSAFKDARSAKVNGTENARTFQGPLGGTKTRGPILLLAGSAALNSGFIAFGFFSLREYLISPTLQGLRATSEDFRADRVTWSDLRMKNVIDSSIAGAMVGAAINAFKRGAAGMPAGAITAGIACSLVQVIVNEANIQRVKYASSLPGAIITPSRQDGSTESHPTHQSVSEAKPKKSFLDHALRMIGVSRATDEEYLQKLKVQRERLLRRIDELEKEESETFSEDSISEDKTNS</sequence>
<evidence type="ECO:0000256" key="1">
    <source>
        <dbReference type="SAM" id="MobiDB-lite"/>
    </source>
</evidence>
<dbReference type="OrthoDB" id="3366659at2759"/>
<feature type="compositionally biased region" description="Acidic residues" evidence="1">
    <location>
        <begin position="247"/>
        <end position="260"/>
    </location>
</feature>
<protein>
    <submittedName>
        <fullName evidence="3">Uncharacterized protein</fullName>
    </submittedName>
</protein>
<proteinExistence type="predicted"/>
<evidence type="ECO:0000313" key="3">
    <source>
        <dbReference type="EMBL" id="KLO13510.1"/>
    </source>
</evidence>